<evidence type="ECO:0000259" key="4">
    <source>
        <dbReference type="SMART" id="SM00903"/>
    </source>
</evidence>
<dbReference type="SUPFAM" id="SSF50475">
    <property type="entry name" value="FMN-binding split barrel"/>
    <property type="match status" value="1"/>
</dbReference>
<dbReference type="EMBL" id="JEOB01000004">
    <property type="protein sequence ID" value="EXM37833.1"/>
    <property type="molecule type" value="Genomic_DNA"/>
</dbReference>
<dbReference type="SMART" id="SM00903">
    <property type="entry name" value="Flavin_Reduct"/>
    <property type="match status" value="1"/>
</dbReference>
<dbReference type="Pfam" id="PF01613">
    <property type="entry name" value="Flavin_Reduct"/>
    <property type="match status" value="1"/>
</dbReference>
<reference evidence="5 6" key="1">
    <citation type="submission" date="2013-06" db="EMBL/GenBank/DDBJ databases">
        <title>Rumen cellulosomics: divergent fiber-degrading strategies revealed by comparative genome-wide analysis of six Ruminococcal strains.</title>
        <authorList>
            <person name="Dassa B."/>
            <person name="Borovok I."/>
            <person name="Lamed R."/>
            <person name="Flint H."/>
            <person name="Yeoman C.J."/>
            <person name="White B."/>
            <person name="Bayer E.A."/>
        </authorList>
    </citation>
    <scope>NUCLEOTIDE SEQUENCE [LARGE SCALE GENOMIC DNA]</scope>
    <source>
        <strain evidence="5 6">SY3</strain>
    </source>
</reference>
<evidence type="ECO:0000313" key="6">
    <source>
        <dbReference type="Proteomes" id="UP000021369"/>
    </source>
</evidence>
<proteinExistence type="inferred from homology"/>
<dbReference type="GO" id="GO:0010181">
    <property type="term" value="F:FMN binding"/>
    <property type="evidence" value="ECO:0007669"/>
    <property type="project" value="InterPro"/>
</dbReference>
<keyword evidence="6" id="KW-1185">Reference proteome</keyword>
<dbReference type="PANTHER" id="PTHR43567:SF1">
    <property type="entry name" value="FLAVOREDOXIN"/>
    <property type="match status" value="1"/>
</dbReference>
<dbReference type="GO" id="GO:0016646">
    <property type="term" value="F:oxidoreductase activity, acting on the CH-NH group of donors, NAD or NADP as acceptor"/>
    <property type="evidence" value="ECO:0007669"/>
    <property type="project" value="UniProtKB-ARBA"/>
</dbReference>
<evidence type="ECO:0000256" key="3">
    <source>
        <dbReference type="ARBA" id="ARBA00038054"/>
    </source>
</evidence>
<dbReference type="InterPro" id="IPR052174">
    <property type="entry name" value="Flavoredoxin"/>
</dbReference>
<evidence type="ECO:0000256" key="2">
    <source>
        <dbReference type="ARBA" id="ARBA00022630"/>
    </source>
</evidence>
<name>A0A011VT70_RUMAL</name>
<gene>
    <name evidence="5" type="ORF">RASY3_16070</name>
</gene>
<dbReference type="InterPro" id="IPR002563">
    <property type="entry name" value="Flavin_Rdtase-like_dom"/>
</dbReference>
<keyword evidence="2" id="KW-0285">Flavoprotein</keyword>
<evidence type="ECO:0000256" key="1">
    <source>
        <dbReference type="ARBA" id="ARBA00001917"/>
    </source>
</evidence>
<dbReference type="InterPro" id="IPR012349">
    <property type="entry name" value="Split_barrel_FMN-bd"/>
</dbReference>
<dbReference type="PATRIC" id="fig|1341156.4.peg.2812"/>
<dbReference type="Proteomes" id="UP000021369">
    <property type="component" value="Unassembled WGS sequence"/>
</dbReference>
<dbReference type="PANTHER" id="PTHR43567">
    <property type="entry name" value="FLAVOREDOXIN-RELATED-RELATED"/>
    <property type="match status" value="1"/>
</dbReference>
<protein>
    <submittedName>
        <fullName evidence="5">Flavin reductase</fullName>
    </submittedName>
</protein>
<comment type="similarity">
    <text evidence="3">Belongs to the flavoredoxin family.</text>
</comment>
<evidence type="ECO:0000313" key="5">
    <source>
        <dbReference type="EMBL" id="EXM37833.1"/>
    </source>
</evidence>
<dbReference type="RefSeq" id="WP_051506641.1">
    <property type="nucleotide sequence ID" value="NZ_JEOB01000004.1"/>
</dbReference>
<organism evidence="5 6">
    <name type="scientific">Ruminococcus albus SY3</name>
    <dbReference type="NCBI Taxonomy" id="1341156"/>
    <lineage>
        <taxon>Bacteria</taxon>
        <taxon>Bacillati</taxon>
        <taxon>Bacillota</taxon>
        <taxon>Clostridia</taxon>
        <taxon>Eubacteriales</taxon>
        <taxon>Oscillospiraceae</taxon>
        <taxon>Ruminococcus</taxon>
    </lineage>
</organism>
<dbReference type="Gene3D" id="2.30.110.10">
    <property type="entry name" value="Electron Transport, Fmn-binding Protein, Chain A"/>
    <property type="match status" value="1"/>
</dbReference>
<accession>A0A011VT70</accession>
<feature type="domain" description="Flavin reductase like" evidence="4">
    <location>
        <begin position="15"/>
        <end position="158"/>
    </location>
</feature>
<comment type="caution">
    <text evidence="5">The sequence shown here is derived from an EMBL/GenBank/DDBJ whole genome shotgun (WGS) entry which is preliminary data.</text>
</comment>
<sequence length="196" mass="21691">MTYHKEHWKGSVITSPLPPTLVTCAFEDKINVLTIAWTGILCTRPPVTYISVRPERYSYDLIKNSGEFVINLPTKELVRAVDRCGVKTGAKLDKFADCGLHTEECVNVSVPMVAECPVSIECKVKEIVPLGSHDMFIADIVGINAAKELLDESGKLCLEKAGLLAYAHGGYFELGKQLGSFGYSVRKNKKRSEKKR</sequence>
<comment type="cofactor">
    <cofactor evidence="1">
        <name>FMN</name>
        <dbReference type="ChEBI" id="CHEBI:58210"/>
    </cofactor>
</comment>
<dbReference type="AlphaFoldDB" id="A0A011VT70"/>
<dbReference type="OrthoDB" id="9794638at2"/>